<evidence type="ECO:0000313" key="2">
    <source>
        <dbReference type="Proteomes" id="UP000182130"/>
    </source>
</evidence>
<reference evidence="2" key="1">
    <citation type="submission" date="2016-10" db="EMBL/GenBank/DDBJ databases">
        <authorList>
            <person name="Varghese N."/>
            <person name="Submissions S."/>
        </authorList>
    </citation>
    <scope>NUCLEOTIDE SEQUENCE [LARGE SCALE GENOMIC DNA]</scope>
    <source>
        <strain evidence="2">CGMCC 1.10783</strain>
    </source>
</reference>
<proteinExistence type="predicted"/>
<keyword evidence="2" id="KW-1185">Reference proteome</keyword>
<dbReference type="Proteomes" id="UP000182130">
    <property type="component" value="Unassembled WGS sequence"/>
</dbReference>
<protein>
    <submittedName>
        <fullName evidence="1">Uncharacterized protein</fullName>
    </submittedName>
</protein>
<dbReference type="AlphaFoldDB" id="A0A1G8LIA9"/>
<dbReference type="STRING" id="1045773.SAMN05216555_10373"/>
<name>A0A1G8LIA9_9MICC</name>
<dbReference type="EMBL" id="FNEI01000003">
    <property type="protein sequence ID" value="SDI55368.1"/>
    <property type="molecule type" value="Genomic_DNA"/>
</dbReference>
<gene>
    <name evidence="1" type="ORF">SAMN05216555_10373</name>
</gene>
<sequence length="102" mass="10809">MRQEHKQIREAVRRAFLESDVAGLGTGGDWFPEDEYDAEADRALSLLAGGVSPEEVAAWTVGTMARDWGVDISPARKQKLGAALAPIAGALSKGSSGAKVRE</sequence>
<accession>A0A1G8LIA9</accession>
<evidence type="ECO:0000313" key="1">
    <source>
        <dbReference type="EMBL" id="SDI55368.1"/>
    </source>
</evidence>
<organism evidence="1 2">
    <name type="scientific">Arthrobacter cupressi</name>
    <dbReference type="NCBI Taxonomy" id="1045773"/>
    <lineage>
        <taxon>Bacteria</taxon>
        <taxon>Bacillati</taxon>
        <taxon>Actinomycetota</taxon>
        <taxon>Actinomycetes</taxon>
        <taxon>Micrococcales</taxon>
        <taxon>Micrococcaceae</taxon>
        <taxon>Arthrobacter</taxon>
    </lineage>
</organism>